<evidence type="ECO:0000313" key="2">
    <source>
        <dbReference type="EMBL" id="VVC24313.1"/>
    </source>
</evidence>
<evidence type="ECO:0000313" key="3">
    <source>
        <dbReference type="Proteomes" id="UP000325440"/>
    </source>
</evidence>
<dbReference type="AlphaFoldDB" id="A0A5E4M4M3"/>
<name>A0A5E4M4M3_9HEMI</name>
<feature type="chain" id="PRO_5023027480" evidence="1">
    <location>
        <begin position="23"/>
        <end position="159"/>
    </location>
</feature>
<dbReference type="EMBL" id="CABPRJ010000001">
    <property type="protein sequence ID" value="VVC24313.1"/>
    <property type="molecule type" value="Genomic_DNA"/>
</dbReference>
<dbReference type="Proteomes" id="UP000325440">
    <property type="component" value="Unassembled WGS sequence"/>
</dbReference>
<keyword evidence="3" id="KW-1185">Reference proteome</keyword>
<proteinExistence type="predicted"/>
<sequence length="159" mass="17546">MDAKLMTFCFLAVTVACTPAQSETTKTVVSSTSTNYDSTYTPNAPVTPPTGIPTLPMACYPIDTKSYNDLKKSIYSLNQGLGNVCFNAQAAFDYYSLYKNQAVAQSKLDEKLDKFNKAQKFLDDQYQNYQQALNAYKADLALQAVVYSDNVPINSALLL</sequence>
<gene>
    <name evidence="2" type="ORF">CINCED_3A017619</name>
</gene>
<dbReference type="PROSITE" id="PS51257">
    <property type="entry name" value="PROKAR_LIPOPROTEIN"/>
    <property type="match status" value="1"/>
</dbReference>
<protein>
    <submittedName>
        <fullName evidence="2">Uncharacterized protein</fullName>
    </submittedName>
</protein>
<dbReference type="OrthoDB" id="6614529at2759"/>
<feature type="signal peptide" evidence="1">
    <location>
        <begin position="1"/>
        <end position="22"/>
    </location>
</feature>
<keyword evidence="1" id="KW-0732">Signal</keyword>
<reference evidence="2 3" key="1">
    <citation type="submission" date="2019-08" db="EMBL/GenBank/DDBJ databases">
        <authorList>
            <person name="Alioto T."/>
            <person name="Alioto T."/>
            <person name="Gomez Garrido J."/>
        </authorList>
    </citation>
    <scope>NUCLEOTIDE SEQUENCE [LARGE SCALE GENOMIC DNA]</scope>
</reference>
<evidence type="ECO:0000256" key="1">
    <source>
        <dbReference type="SAM" id="SignalP"/>
    </source>
</evidence>
<organism evidence="2 3">
    <name type="scientific">Cinara cedri</name>
    <dbReference type="NCBI Taxonomy" id="506608"/>
    <lineage>
        <taxon>Eukaryota</taxon>
        <taxon>Metazoa</taxon>
        <taxon>Ecdysozoa</taxon>
        <taxon>Arthropoda</taxon>
        <taxon>Hexapoda</taxon>
        <taxon>Insecta</taxon>
        <taxon>Pterygota</taxon>
        <taxon>Neoptera</taxon>
        <taxon>Paraneoptera</taxon>
        <taxon>Hemiptera</taxon>
        <taxon>Sternorrhyncha</taxon>
        <taxon>Aphidomorpha</taxon>
        <taxon>Aphidoidea</taxon>
        <taxon>Aphididae</taxon>
        <taxon>Lachninae</taxon>
        <taxon>Cinara</taxon>
    </lineage>
</organism>
<accession>A0A5E4M4M3</accession>